<feature type="compositionally biased region" description="Basic and acidic residues" evidence="2">
    <location>
        <begin position="74"/>
        <end position="89"/>
    </location>
</feature>
<comment type="caution">
    <text evidence="4">The sequence shown here is derived from an EMBL/GenBank/DDBJ whole genome shotgun (WGS) entry which is preliminary data.</text>
</comment>
<evidence type="ECO:0000256" key="2">
    <source>
        <dbReference type="SAM" id="MobiDB-lite"/>
    </source>
</evidence>
<dbReference type="GO" id="GO:0005737">
    <property type="term" value="C:cytoplasm"/>
    <property type="evidence" value="ECO:0007669"/>
    <property type="project" value="TreeGrafter"/>
</dbReference>
<dbReference type="GO" id="GO:0042026">
    <property type="term" value="P:protein refolding"/>
    <property type="evidence" value="ECO:0007669"/>
    <property type="project" value="TreeGrafter"/>
</dbReference>
<reference evidence="4" key="1">
    <citation type="journal article" date="2021" name="Front. Mar. Sci.">
        <title>Genomes of Diverse Isolates of Prochlorococcus High-Light-Adapted Clade II in the Western Pacific Ocean.</title>
        <authorList>
            <person name="Yan W."/>
            <person name="Feng X."/>
            <person name="Zhang W."/>
            <person name="Nawaz M.Z."/>
            <person name="Luo T."/>
            <person name="Zhang R."/>
            <person name="Jiao N."/>
        </authorList>
    </citation>
    <scope>NUCLEOTIDE SEQUENCE</scope>
    <source>
        <strain evidence="4">XMU1424</strain>
    </source>
</reference>
<dbReference type="PANTHER" id="PTHR43096">
    <property type="entry name" value="DNAJ HOMOLOG 1, MITOCHONDRIAL-RELATED"/>
    <property type="match status" value="1"/>
</dbReference>
<dbReference type="Pfam" id="PF01556">
    <property type="entry name" value="DnaJ_C"/>
    <property type="match status" value="1"/>
</dbReference>
<dbReference type="PRINTS" id="PR00625">
    <property type="entry name" value="JDOMAIN"/>
</dbReference>
<dbReference type="SUPFAM" id="SSF46565">
    <property type="entry name" value="Chaperone J-domain"/>
    <property type="match status" value="1"/>
</dbReference>
<dbReference type="CDD" id="cd06257">
    <property type="entry name" value="DnaJ"/>
    <property type="match status" value="1"/>
</dbReference>
<organism evidence="4">
    <name type="scientific">Prochlorococcus marinus XMU1424</name>
    <dbReference type="NCBI Taxonomy" id="2774497"/>
    <lineage>
        <taxon>Bacteria</taxon>
        <taxon>Bacillati</taxon>
        <taxon>Cyanobacteriota</taxon>
        <taxon>Cyanophyceae</taxon>
        <taxon>Synechococcales</taxon>
        <taxon>Prochlorococcaceae</taxon>
        <taxon>Prochlorococcus</taxon>
    </lineage>
</organism>
<dbReference type="InterPro" id="IPR036869">
    <property type="entry name" value="J_dom_sf"/>
</dbReference>
<evidence type="ECO:0000313" key="4">
    <source>
        <dbReference type="EMBL" id="MBO6987781.1"/>
    </source>
</evidence>
<feature type="region of interest" description="Disordered" evidence="2">
    <location>
        <begin position="74"/>
        <end position="96"/>
    </location>
</feature>
<keyword evidence="1" id="KW-0143">Chaperone</keyword>
<dbReference type="PROSITE" id="PS50076">
    <property type="entry name" value="DNAJ_2"/>
    <property type="match status" value="1"/>
</dbReference>
<dbReference type="Gene3D" id="2.60.260.20">
    <property type="entry name" value="Urease metallochaperone UreE, N-terminal domain"/>
    <property type="match status" value="1"/>
</dbReference>
<sequence length="319" mass="36618">MVILGTMIHGTMTTSSKKDYLSILGLSPDFDDKELKKAFRREARKWHPDLNKNDLNAEERFKLINEAYEYLRDPNKRKNSSDQNTKDDYENNNYKTGFPDFQDYLDSLFGYEYSPKNYDEYEDESFEDESINTNNDEFNNFQYPTTSPEEPPPVRLHQDIETVIELTPDEALNGSSILIELEDETVVEVDTPPFAGDGWRLRLEKIARGGKDHYLQLKVQTESGLRIDGLRVLYKLELFPHDALLGCAVEIPTLEGNVTLQVPPKSSTGRMLRLKGRGLTFEDNVGDQYVEILVVIPADINDEEIALYTRLQELSLSDS</sequence>
<dbReference type="InterPro" id="IPR002939">
    <property type="entry name" value="DnaJ_C"/>
</dbReference>
<evidence type="ECO:0000259" key="3">
    <source>
        <dbReference type="PROSITE" id="PS50076"/>
    </source>
</evidence>
<dbReference type="AlphaFoldDB" id="A0A9D9BVU6"/>
<dbReference type="InterPro" id="IPR008971">
    <property type="entry name" value="HSP40/DnaJ_pept-bd"/>
</dbReference>
<dbReference type="EMBL" id="JAEPLE010000002">
    <property type="protein sequence ID" value="MBO6987781.1"/>
    <property type="molecule type" value="Genomic_DNA"/>
</dbReference>
<dbReference type="GO" id="GO:0051082">
    <property type="term" value="F:unfolded protein binding"/>
    <property type="evidence" value="ECO:0007669"/>
    <property type="project" value="InterPro"/>
</dbReference>
<dbReference type="SUPFAM" id="SSF49493">
    <property type="entry name" value="HSP40/DnaJ peptide-binding domain"/>
    <property type="match status" value="2"/>
</dbReference>
<proteinExistence type="predicted"/>
<dbReference type="PANTHER" id="PTHR43096:SF52">
    <property type="entry name" value="DNAJ HOMOLOG 1, MITOCHONDRIAL-RELATED"/>
    <property type="match status" value="1"/>
</dbReference>
<accession>A0A9D9BVU6</accession>
<dbReference type="CDD" id="cd10747">
    <property type="entry name" value="DnaJ_C"/>
    <property type="match status" value="1"/>
</dbReference>
<dbReference type="Pfam" id="PF00226">
    <property type="entry name" value="DnaJ"/>
    <property type="match status" value="1"/>
</dbReference>
<evidence type="ECO:0000256" key="1">
    <source>
        <dbReference type="ARBA" id="ARBA00023186"/>
    </source>
</evidence>
<name>A0A9D9BVU6_PROMR</name>
<dbReference type="SMART" id="SM00271">
    <property type="entry name" value="DnaJ"/>
    <property type="match status" value="1"/>
</dbReference>
<protein>
    <submittedName>
        <fullName evidence="4">DnaJ domain-containing protein</fullName>
    </submittedName>
</protein>
<dbReference type="Gene3D" id="1.10.287.110">
    <property type="entry name" value="DnaJ domain"/>
    <property type="match status" value="1"/>
</dbReference>
<feature type="domain" description="J" evidence="3">
    <location>
        <begin position="19"/>
        <end position="85"/>
    </location>
</feature>
<dbReference type="InterPro" id="IPR001623">
    <property type="entry name" value="DnaJ_domain"/>
</dbReference>
<gene>
    <name evidence="4" type="ORF">JJ833_02845</name>
</gene>